<comment type="catalytic activity">
    <reaction evidence="6 7">
        <text>N(6)-[(R)-S(8)-aminomethyldihydrolipoyl]-L-lysyl-[protein] + (6S)-5,6,7,8-tetrahydrofolate = N(6)-[(R)-dihydrolipoyl]-L-lysyl-[protein] + (6R)-5,10-methylene-5,6,7,8-tetrahydrofolate + NH4(+)</text>
        <dbReference type="Rhea" id="RHEA:16945"/>
        <dbReference type="Rhea" id="RHEA-COMP:10475"/>
        <dbReference type="Rhea" id="RHEA-COMP:10492"/>
        <dbReference type="ChEBI" id="CHEBI:15636"/>
        <dbReference type="ChEBI" id="CHEBI:28938"/>
        <dbReference type="ChEBI" id="CHEBI:57453"/>
        <dbReference type="ChEBI" id="CHEBI:83100"/>
        <dbReference type="ChEBI" id="CHEBI:83143"/>
        <dbReference type="EC" id="2.1.2.10"/>
    </reaction>
</comment>
<proteinExistence type="inferred from homology"/>
<evidence type="ECO:0000313" key="12">
    <source>
        <dbReference type="Proteomes" id="UP000199163"/>
    </source>
</evidence>
<dbReference type="NCBIfam" id="TIGR00528">
    <property type="entry name" value="gcvT"/>
    <property type="match status" value="1"/>
</dbReference>
<evidence type="ECO:0000259" key="9">
    <source>
        <dbReference type="Pfam" id="PF01571"/>
    </source>
</evidence>
<gene>
    <name evidence="7" type="primary">gcvT</name>
    <name evidence="11" type="ORF">SAMN05192534_11749</name>
</gene>
<dbReference type="InterPro" id="IPR027266">
    <property type="entry name" value="TrmE/GcvT-like"/>
</dbReference>
<sequence length="371" mass="40822">MGTKTNLQRTPLFPVYEKYGAKVIDFGGWEMPVQFSGIMEEHNAVRQQAGLFDVSHMGEVIVKGRDATQYLNYLVTNDISSLRVHQAQYTAMCYPDGGTVDDLVIYRLEEEAYLLVLNAANIEKDVDWIKKNAKGEVDIENVSDETALIAIQGPNAESILQALTDTDLSSIRFFHFLPQAAISDIGHVLVSRTGYTGEDGFELYVKADKAADLWEKILQAGEGKGLVPCGLGARDTLRLEACLLLYGQDLSPDISPVEAGIGFVVKTNKDNDFIGKDSLTQQKDQGAAKKLAGIEVTGKGIPRQGYQVFSEDEKEIGYITSGTHSPTFKKGIGLALIEADYAKPGTVLKVKVRKKFVETVVVKKPFYKRKS</sequence>
<protein>
    <recommendedName>
        <fullName evidence="2 7">Aminomethyltransferase</fullName>
        <ecNumber evidence="2 7">2.1.2.10</ecNumber>
    </recommendedName>
    <alternativeName>
        <fullName evidence="5 7">Glycine cleavage system T protein</fullName>
    </alternativeName>
</protein>
<reference evidence="12" key="1">
    <citation type="submission" date="2016-10" db="EMBL/GenBank/DDBJ databases">
        <authorList>
            <person name="Varghese N."/>
            <person name="Submissions S."/>
        </authorList>
    </citation>
    <scope>NUCLEOTIDE SEQUENCE [LARGE SCALE GENOMIC DNA]</scope>
    <source>
        <strain evidence="12">DSM 21632</strain>
    </source>
</reference>
<dbReference type="Gene3D" id="3.30.70.1400">
    <property type="entry name" value="Aminomethyltransferase beta-barrel domains"/>
    <property type="match status" value="1"/>
</dbReference>
<dbReference type="InterPro" id="IPR029043">
    <property type="entry name" value="GcvT/YgfZ_C"/>
</dbReference>
<feature type="domain" description="Aminomethyltransferase C-terminal" evidence="10">
    <location>
        <begin position="289"/>
        <end position="368"/>
    </location>
</feature>
<feature type="binding site" evidence="8">
    <location>
        <position position="202"/>
    </location>
    <ligand>
        <name>substrate</name>
    </ligand>
</feature>
<dbReference type="Gene3D" id="4.10.1250.10">
    <property type="entry name" value="Aminomethyltransferase fragment"/>
    <property type="match status" value="1"/>
</dbReference>
<comment type="function">
    <text evidence="7">The glycine cleavage system catalyzes the degradation of glycine.</text>
</comment>
<dbReference type="GO" id="GO:0005960">
    <property type="term" value="C:glycine cleavage complex"/>
    <property type="evidence" value="ECO:0007669"/>
    <property type="project" value="InterPro"/>
</dbReference>
<dbReference type="Pfam" id="PF01571">
    <property type="entry name" value="GCV_T"/>
    <property type="match status" value="1"/>
</dbReference>
<dbReference type="SUPFAM" id="SSF103025">
    <property type="entry name" value="Folate-binding domain"/>
    <property type="match status" value="1"/>
</dbReference>
<dbReference type="FunFam" id="3.30.70.1400:FF:000001">
    <property type="entry name" value="Aminomethyltransferase"/>
    <property type="match status" value="1"/>
</dbReference>
<dbReference type="GO" id="GO:0004047">
    <property type="term" value="F:aminomethyltransferase activity"/>
    <property type="evidence" value="ECO:0007669"/>
    <property type="project" value="UniProtKB-UniRule"/>
</dbReference>
<dbReference type="Gene3D" id="2.40.30.110">
    <property type="entry name" value="Aminomethyltransferase beta-barrel domains"/>
    <property type="match status" value="1"/>
</dbReference>
<dbReference type="STRING" id="568899.SAMN05192534_11749"/>
<dbReference type="GO" id="GO:0019464">
    <property type="term" value="P:glycine decarboxylation via glycine cleavage system"/>
    <property type="evidence" value="ECO:0007669"/>
    <property type="project" value="UniProtKB-UniRule"/>
</dbReference>
<feature type="domain" description="GCVT N-terminal" evidence="9">
    <location>
        <begin position="14"/>
        <end position="269"/>
    </location>
</feature>
<evidence type="ECO:0000256" key="3">
    <source>
        <dbReference type="ARBA" id="ARBA00022576"/>
    </source>
</evidence>
<dbReference type="Proteomes" id="UP000199163">
    <property type="component" value="Unassembled WGS sequence"/>
</dbReference>
<evidence type="ECO:0000256" key="7">
    <source>
        <dbReference type="HAMAP-Rule" id="MF_00259"/>
    </source>
</evidence>
<dbReference type="Gene3D" id="3.30.1360.120">
    <property type="entry name" value="Probable tRNA modification gtpase trme, domain 1"/>
    <property type="match status" value="1"/>
</dbReference>
<evidence type="ECO:0000256" key="2">
    <source>
        <dbReference type="ARBA" id="ARBA00012616"/>
    </source>
</evidence>
<evidence type="ECO:0000256" key="1">
    <source>
        <dbReference type="ARBA" id="ARBA00008609"/>
    </source>
</evidence>
<evidence type="ECO:0000256" key="8">
    <source>
        <dbReference type="PIRSR" id="PIRSR006487-1"/>
    </source>
</evidence>
<comment type="subunit">
    <text evidence="7">The glycine cleavage system is composed of four proteins: P, T, L and H.</text>
</comment>
<dbReference type="HAMAP" id="MF_00259">
    <property type="entry name" value="GcvT"/>
    <property type="match status" value="1"/>
</dbReference>
<evidence type="ECO:0000313" key="11">
    <source>
        <dbReference type="EMBL" id="SDH98899.1"/>
    </source>
</evidence>
<dbReference type="GO" id="GO:0008483">
    <property type="term" value="F:transaminase activity"/>
    <property type="evidence" value="ECO:0007669"/>
    <property type="project" value="UniProtKB-KW"/>
</dbReference>
<dbReference type="InterPro" id="IPR022903">
    <property type="entry name" value="GcvT_bac"/>
</dbReference>
<keyword evidence="4 7" id="KW-0808">Transferase</keyword>
<dbReference type="GO" id="GO:0032259">
    <property type="term" value="P:methylation"/>
    <property type="evidence" value="ECO:0007669"/>
    <property type="project" value="UniProtKB-KW"/>
</dbReference>
<dbReference type="PANTHER" id="PTHR43757:SF2">
    <property type="entry name" value="AMINOMETHYLTRANSFERASE, MITOCHONDRIAL"/>
    <property type="match status" value="1"/>
</dbReference>
<dbReference type="FunFam" id="2.40.30.110:FF:000003">
    <property type="entry name" value="Aminomethyltransferase"/>
    <property type="match status" value="1"/>
</dbReference>
<comment type="similarity">
    <text evidence="1 7">Belongs to the GcvT family.</text>
</comment>
<dbReference type="RefSeq" id="WP_091274720.1">
    <property type="nucleotide sequence ID" value="NZ_FNDK01000017.1"/>
</dbReference>
<dbReference type="AlphaFoldDB" id="A0A1G8GX40"/>
<dbReference type="FunFam" id="4.10.1250.10:FF:000001">
    <property type="entry name" value="Aminomethyltransferase"/>
    <property type="match status" value="1"/>
</dbReference>
<evidence type="ECO:0000256" key="5">
    <source>
        <dbReference type="ARBA" id="ARBA00031395"/>
    </source>
</evidence>
<organism evidence="11 12">
    <name type="scientific">Alteribacillus persepolensis</name>
    <dbReference type="NCBI Taxonomy" id="568899"/>
    <lineage>
        <taxon>Bacteria</taxon>
        <taxon>Bacillati</taxon>
        <taxon>Bacillota</taxon>
        <taxon>Bacilli</taxon>
        <taxon>Bacillales</taxon>
        <taxon>Bacillaceae</taxon>
        <taxon>Alteribacillus</taxon>
    </lineage>
</organism>
<dbReference type="OrthoDB" id="9774591at2"/>
<dbReference type="EC" id="2.1.2.10" evidence="2 7"/>
<dbReference type="InterPro" id="IPR013977">
    <property type="entry name" value="GcvT_C"/>
</dbReference>
<dbReference type="PANTHER" id="PTHR43757">
    <property type="entry name" value="AMINOMETHYLTRANSFERASE"/>
    <property type="match status" value="1"/>
</dbReference>
<keyword evidence="3 7" id="KW-0032">Aminotransferase</keyword>
<keyword evidence="11" id="KW-0489">Methyltransferase</keyword>
<dbReference type="EMBL" id="FNDK01000017">
    <property type="protein sequence ID" value="SDH98899.1"/>
    <property type="molecule type" value="Genomic_DNA"/>
</dbReference>
<evidence type="ECO:0000256" key="6">
    <source>
        <dbReference type="ARBA" id="ARBA00047665"/>
    </source>
</evidence>
<evidence type="ECO:0000256" key="4">
    <source>
        <dbReference type="ARBA" id="ARBA00022679"/>
    </source>
</evidence>
<name>A0A1G8GX40_9BACI</name>
<accession>A0A1G8GX40</accession>
<dbReference type="GO" id="GO:0005829">
    <property type="term" value="C:cytosol"/>
    <property type="evidence" value="ECO:0007669"/>
    <property type="project" value="TreeGrafter"/>
</dbReference>
<dbReference type="Pfam" id="PF08669">
    <property type="entry name" value="GCV_T_C"/>
    <property type="match status" value="1"/>
</dbReference>
<dbReference type="InterPro" id="IPR006223">
    <property type="entry name" value="GcvT"/>
</dbReference>
<dbReference type="PIRSF" id="PIRSF006487">
    <property type="entry name" value="GcvT"/>
    <property type="match status" value="1"/>
</dbReference>
<dbReference type="InterPro" id="IPR006222">
    <property type="entry name" value="GCVT_N"/>
</dbReference>
<dbReference type="NCBIfam" id="NF001567">
    <property type="entry name" value="PRK00389.1"/>
    <property type="match status" value="1"/>
</dbReference>
<evidence type="ECO:0000259" key="10">
    <source>
        <dbReference type="Pfam" id="PF08669"/>
    </source>
</evidence>
<dbReference type="InterPro" id="IPR028896">
    <property type="entry name" value="GcvT/YgfZ/DmdA"/>
</dbReference>
<dbReference type="GO" id="GO:0008168">
    <property type="term" value="F:methyltransferase activity"/>
    <property type="evidence" value="ECO:0007669"/>
    <property type="project" value="UniProtKB-KW"/>
</dbReference>
<keyword evidence="12" id="KW-1185">Reference proteome</keyword>
<dbReference type="SUPFAM" id="SSF101790">
    <property type="entry name" value="Aminomethyltransferase beta-barrel domain"/>
    <property type="match status" value="1"/>
</dbReference>